<sequence>MTEIASRAQLRLSFLRWAVVTVPLVLFLGFLSGRLVPSGSENGWYAALAKPSMTPPDWMFPVAWTILYLLEGVALAIILHARRARGRGLAIALFVAQFVLSLAWTPVFFGAHRVVLALAIIAAMIVLAIAATLMFGRIRRTAAWLMVPYLAWICFAGMLTFGIHRLNPNAETLVSPSSTTQIEL</sequence>
<dbReference type="OrthoDB" id="9795496at2"/>
<dbReference type="RefSeq" id="WP_119034986.1">
    <property type="nucleotide sequence ID" value="NZ_QXDC01000002.1"/>
</dbReference>
<dbReference type="FunFam" id="1.20.1260.100:FF:000001">
    <property type="entry name" value="translocator protein 2"/>
    <property type="match status" value="1"/>
</dbReference>
<proteinExistence type="inferred from homology"/>
<keyword evidence="5 6" id="KW-0472">Membrane</keyword>
<feature type="transmembrane region" description="Helical" evidence="6">
    <location>
        <begin position="58"/>
        <end position="81"/>
    </location>
</feature>
<dbReference type="GO" id="GO:0016020">
    <property type="term" value="C:membrane"/>
    <property type="evidence" value="ECO:0007669"/>
    <property type="project" value="UniProtKB-SubCell"/>
</dbReference>
<dbReference type="PANTHER" id="PTHR10057:SF0">
    <property type="entry name" value="TRANSLOCATOR PROTEIN"/>
    <property type="match status" value="1"/>
</dbReference>
<evidence type="ECO:0000256" key="2">
    <source>
        <dbReference type="ARBA" id="ARBA00007524"/>
    </source>
</evidence>
<gene>
    <name evidence="7" type="ORF">DFR49_1520</name>
</gene>
<dbReference type="AlphaFoldDB" id="A0A397PBK2"/>
<reference evidence="7 8" key="1">
    <citation type="submission" date="2018-08" db="EMBL/GenBank/DDBJ databases">
        <title>Genomic Encyclopedia of Type Strains, Phase IV (KMG-IV): sequencing the most valuable type-strain genomes for metagenomic binning, comparative biology and taxonomic classification.</title>
        <authorList>
            <person name="Goeker M."/>
        </authorList>
    </citation>
    <scope>NUCLEOTIDE SEQUENCE [LARGE SCALE GENOMIC DNA]</scope>
    <source>
        <strain evidence="7 8">DSM 25527</strain>
    </source>
</reference>
<name>A0A397PBK2_9SPHN</name>
<evidence type="ECO:0000256" key="3">
    <source>
        <dbReference type="ARBA" id="ARBA00022692"/>
    </source>
</evidence>
<dbReference type="CDD" id="cd15904">
    <property type="entry name" value="TSPO_MBR"/>
    <property type="match status" value="1"/>
</dbReference>
<evidence type="ECO:0000256" key="6">
    <source>
        <dbReference type="SAM" id="Phobius"/>
    </source>
</evidence>
<dbReference type="InterPro" id="IPR038330">
    <property type="entry name" value="TspO/MBR-related_sf"/>
</dbReference>
<dbReference type="Gene3D" id="1.20.1260.100">
    <property type="entry name" value="TspO/MBR protein"/>
    <property type="match status" value="1"/>
</dbReference>
<comment type="subcellular location">
    <subcellularLocation>
        <location evidence="1">Membrane</location>
        <topology evidence="1">Multi-pass membrane protein</topology>
    </subcellularLocation>
</comment>
<keyword evidence="4 6" id="KW-1133">Transmembrane helix</keyword>
<dbReference type="InterPro" id="IPR004307">
    <property type="entry name" value="TspO_MBR"/>
</dbReference>
<protein>
    <submittedName>
        <fullName evidence="7">TspO/MBR related protein</fullName>
    </submittedName>
</protein>
<evidence type="ECO:0000256" key="1">
    <source>
        <dbReference type="ARBA" id="ARBA00004141"/>
    </source>
</evidence>
<dbReference type="Proteomes" id="UP000266568">
    <property type="component" value="Unassembled WGS sequence"/>
</dbReference>
<comment type="caution">
    <text evidence="7">The sequence shown here is derived from an EMBL/GenBank/DDBJ whole genome shotgun (WGS) entry which is preliminary data.</text>
</comment>
<dbReference type="GO" id="GO:0033013">
    <property type="term" value="P:tetrapyrrole metabolic process"/>
    <property type="evidence" value="ECO:0007669"/>
    <property type="project" value="UniProtKB-ARBA"/>
</dbReference>
<evidence type="ECO:0000256" key="4">
    <source>
        <dbReference type="ARBA" id="ARBA00022989"/>
    </source>
</evidence>
<dbReference type="PANTHER" id="PTHR10057">
    <property type="entry name" value="PERIPHERAL-TYPE BENZODIAZEPINE RECEPTOR"/>
    <property type="match status" value="1"/>
</dbReference>
<dbReference type="PIRSF" id="PIRSF005859">
    <property type="entry name" value="PBR"/>
    <property type="match status" value="1"/>
</dbReference>
<feature type="transmembrane region" description="Helical" evidence="6">
    <location>
        <begin position="115"/>
        <end position="135"/>
    </location>
</feature>
<evidence type="ECO:0000256" key="5">
    <source>
        <dbReference type="ARBA" id="ARBA00023136"/>
    </source>
</evidence>
<feature type="transmembrane region" description="Helical" evidence="6">
    <location>
        <begin position="142"/>
        <end position="163"/>
    </location>
</feature>
<dbReference type="Pfam" id="PF03073">
    <property type="entry name" value="TspO_MBR"/>
    <property type="match status" value="1"/>
</dbReference>
<feature type="transmembrane region" description="Helical" evidence="6">
    <location>
        <begin position="12"/>
        <end position="31"/>
    </location>
</feature>
<evidence type="ECO:0000313" key="7">
    <source>
        <dbReference type="EMBL" id="RIA46956.1"/>
    </source>
</evidence>
<evidence type="ECO:0000313" key="8">
    <source>
        <dbReference type="Proteomes" id="UP000266568"/>
    </source>
</evidence>
<dbReference type="EMBL" id="QXDC01000002">
    <property type="protein sequence ID" value="RIA46956.1"/>
    <property type="molecule type" value="Genomic_DNA"/>
</dbReference>
<accession>A0A397PBK2</accession>
<comment type="similarity">
    <text evidence="2">Belongs to the TspO/BZRP family.</text>
</comment>
<keyword evidence="3 6" id="KW-0812">Transmembrane</keyword>
<organism evidence="7 8">
    <name type="scientific">Hephaestia caeni</name>
    <dbReference type="NCBI Taxonomy" id="645617"/>
    <lineage>
        <taxon>Bacteria</taxon>
        <taxon>Pseudomonadati</taxon>
        <taxon>Pseudomonadota</taxon>
        <taxon>Alphaproteobacteria</taxon>
        <taxon>Sphingomonadales</taxon>
        <taxon>Sphingomonadaceae</taxon>
        <taxon>Hephaestia</taxon>
    </lineage>
</organism>
<keyword evidence="8" id="KW-1185">Reference proteome</keyword>
<feature type="transmembrane region" description="Helical" evidence="6">
    <location>
        <begin position="88"/>
        <end position="109"/>
    </location>
</feature>